<evidence type="ECO:0000256" key="3">
    <source>
        <dbReference type="ARBA" id="ARBA00022475"/>
    </source>
</evidence>
<keyword evidence="3" id="KW-1003">Cell membrane</keyword>
<feature type="transmembrane region" description="Helical" evidence="7">
    <location>
        <begin position="154"/>
        <end position="186"/>
    </location>
</feature>
<evidence type="ECO:0000256" key="5">
    <source>
        <dbReference type="ARBA" id="ARBA00022989"/>
    </source>
</evidence>
<dbReference type="GO" id="GO:0009246">
    <property type="term" value="P:enterobacterial common antigen biosynthetic process"/>
    <property type="evidence" value="ECO:0007669"/>
    <property type="project" value="TreeGrafter"/>
</dbReference>
<dbReference type="GO" id="GO:0016413">
    <property type="term" value="F:O-acetyltransferase activity"/>
    <property type="evidence" value="ECO:0007669"/>
    <property type="project" value="TreeGrafter"/>
</dbReference>
<dbReference type="EMBL" id="JAINVB010000002">
    <property type="protein sequence ID" value="MCK0088816.1"/>
    <property type="molecule type" value="Genomic_DNA"/>
</dbReference>
<keyword evidence="4 7" id="KW-0812">Transmembrane</keyword>
<evidence type="ECO:0000313" key="9">
    <source>
        <dbReference type="EMBL" id="MCK0088816.1"/>
    </source>
</evidence>
<keyword evidence="5 7" id="KW-1133">Transmembrane helix</keyword>
<evidence type="ECO:0000313" key="10">
    <source>
        <dbReference type="Proteomes" id="UP001203136"/>
    </source>
</evidence>
<sequence length="353" mass="39256">MKRLSEAEFRNKITWMTFILSCLVVMIHSYNADLFINGEGTGVFAESVKQVQALVSLAVPSIAVPGFFIISSYLFFRDVSWGEIPDKMTRRVRSVLIPYIVWNTLYYFLFIVVSRIPVLSSVAGKGMVVFSLENLADAIINYTYNPVLWYMQQLILLIALAPAVYAVMSNLWAGGAAIAVLLYFLGKATVIPVLNLDALLYFSSGAYLALHGRRLAEKRGGDKAVSRLLKWAVVLACVLLCIMMFRTTHRYANFLTAVLYGLLAPVTIWIALPSGRLPAPAPWMKESFFLYAFHFLIVRTINKAASLVLPHTAGVALILYFAVAAAAVLLSWGTSEFLKRKIPPLWKLLSGGR</sequence>
<dbReference type="AlphaFoldDB" id="A0AAW5FAG0"/>
<dbReference type="Proteomes" id="UP001203136">
    <property type="component" value="Unassembled WGS sequence"/>
</dbReference>
<feature type="transmembrane region" description="Helical" evidence="7">
    <location>
        <begin position="228"/>
        <end position="245"/>
    </location>
</feature>
<evidence type="ECO:0000259" key="8">
    <source>
        <dbReference type="Pfam" id="PF01757"/>
    </source>
</evidence>
<accession>A0AAW5FAG0</accession>
<comment type="caution">
    <text evidence="9">The sequence shown here is derived from an EMBL/GenBank/DDBJ whole genome shotgun (WGS) entry which is preliminary data.</text>
</comment>
<feature type="transmembrane region" description="Helical" evidence="7">
    <location>
        <begin position="251"/>
        <end position="271"/>
    </location>
</feature>
<dbReference type="PANTHER" id="PTHR40074:SF2">
    <property type="entry name" value="O-ACETYLTRANSFERASE WECH"/>
    <property type="match status" value="1"/>
</dbReference>
<dbReference type="PANTHER" id="PTHR40074">
    <property type="entry name" value="O-ACETYLTRANSFERASE WECH"/>
    <property type="match status" value="1"/>
</dbReference>
<organism evidence="9 10">
    <name type="scientific">Clostridium symbiosum</name>
    <name type="common">Bacteroides symbiosus</name>
    <dbReference type="NCBI Taxonomy" id="1512"/>
    <lineage>
        <taxon>Bacteria</taxon>
        <taxon>Bacillati</taxon>
        <taxon>Bacillota</taxon>
        <taxon>Clostridia</taxon>
        <taxon>Lachnospirales</taxon>
        <taxon>Lachnospiraceae</taxon>
        <taxon>Otoolea</taxon>
    </lineage>
</organism>
<dbReference type="Pfam" id="PF01757">
    <property type="entry name" value="Acyl_transf_3"/>
    <property type="match status" value="1"/>
</dbReference>
<evidence type="ECO:0000256" key="4">
    <source>
        <dbReference type="ARBA" id="ARBA00022692"/>
    </source>
</evidence>
<feature type="transmembrane region" description="Helical" evidence="7">
    <location>
        <begin position="96"/>
        <end position="116"/>
    </location>
</feature>
<dbReference type="GO" id="GO:0005886">
    <property type="term" value="C:plasma membrane"/>
    <property type="evidence" value="ECO:0007669"/>
    <property type="project" value="UniProtKB-SubCell"/>
</dbReference>
<evidence type="ECO:0000256" key="7">
    <source>
        <dbReference type="SAM" id="Phobius"/>
    </source>
</evidence>
<reference evidence="9" key="1">
    <citation type="journal article" date="2022" name="Cell Host Microbe">
        <title>Colonization of the live biotherapeutic product VE303 and modulation of the microbiota and metabolites in healthy volunteers.</title>
        <authorList>
            <person name="Dsouza M."/>
            <person name="Menon R."/>
            <person name="Crossette E."/>
            <person name="Bhattarai S.K."/>
            <person name="Schneider J."/>
            <person name="Kim Y.G."/>
            <person name="Reddy S."/>
            <person name="Caballero S."/>
            <person name="Felix C."/>
            <person name="Cornacchione L."/>
            <person name="Hendrickson J."/>
            <person name="Watson A.R."/>
            <person name="Minot S.S."/>
            <person name="Greenfield N."/>
            <person name="Schopf L."/>
            <person name="Szabady R."/>
            <person name="Patarroyo J."/>
            <person name="Smith W."/>
            <person name="Harrison P."/>
            <person name="Kuijper E.J."/>
            <person name="Kelly C.P."/>
            <person name="Olle B."/>
            <person name="Bobilev D."/>
            <person name="Silber J.L."/>
            <person name="Bucci V."/>
            <person name="Roberts B."/>
            <person name="Faith J."/>
            <person name="Norman J.M."/>
        </authorList>
    </citation>
    <scope>NUCLEOTIDE SEQUENCE</scope>
    <source>
        <strain evidence="9">VE303-04</strain>
    </source>
</reference>
<proteinExistence type="inferred from homology"/>
<feature type="domain" description="Acyltransferase 3" evidence="8">
    <location>
        <begin position="13"/>
        <end position="332"/>
    </location>
</feature>
<comment type="similarity">
    <text evidence="2">Belongs to the acyltransferase 3 family.</text>
</comment>
<evidence type="ECO:0000256" key="2">
    <source>
        <dbReference type="ARBA" id="ARBA00007400"/>
    </source>
</evidence>
<feature type="transmembrane region" description="Helical" evidence="7">
    <location>
        <begin position="51"/>
        <end position="76"/>
    </location>
</feature>
<name>A0AAW5FAG0_CLOSY</name>
<feature type="transmembrane region" description="Helical" evidence="7">
    <location>
        <begin position="283"/>
        <end position="301"/>
    </location>
</feature>
<keyword evidence="6 7" id="KW-0472">Membrane</keyword>
<evidence type="ECO:0000256" key="6">
    <source>
        <dbReference type="ARBA" id="ARBA00023136"/>
    </source>
</evidence>
<feature type="transmembrane region" description="Helical" evidence="7">
    <location>
        <begin position="313"/>
        <end position="332"/>
    </location>
</feature>
<dbReference type="RefSeq" id="WP_024738675.1">
    <property type="nucleotide sequence ID" value="NZ_JAINVB010000002.1"/>
</dbReference>
<keyword evidence="9" id="KW-0808">Transferase</keyword>
<keyword evidence="9" id="KW-0012">Acyltransferase</keyword>
<protein>
    <submittedName>
        <fullName evidence="9">Acyltransferase</fullName>
    </submittedName>
</protein>
<feature type="transmembrane region" description="Helical" evidence="7">
    <location>
        <begin position="12"/>
        <end position="31"/>
    </location>
</feature>
<dbReference type="InterPro" id="IPR002656">
    <property type="entry name" value="Acyl_transf_3_dom"/>
</dbReference>
<gene>
    <name evidence="9" type="ORF">K5I21_23730</name>
</gene>
<comment type="subcellular location">
    <subcellularLocation>
        <location evidence="1">Cell membrane</location>
        <topology evidence="1">Multi-pass membrane protein</topology>
    </subcellularLocation>
</comment>
<evidence type="ECO:0000256" key="1">
    <source>
        <dbReference type="ARBA" id="ARBA00004651"/>
    </source>
</evidence>